<evidence type="ECO:0000256" key="3">
    <source>
        <dbReference type="ARBA" id="ARBA00022679"/>
    </source>
</evidence>
<evidence type="ECO:0000256" key="1">
    <source>
        <dbReference type="ARBA" id="ARBA00007228"/>
    </source>
</evidence>
<dbReference type="InterPro" id="IPR001537">
    <property type="entry name" value="SpoU_MeTrfase"/>
</dbReference>
<keyword evidence="2 6" id="KW-0489">Methyltransferase</keyword>
<dbReference type="RefSeq" id="WP_070355201.1">
    <property type="nucleotide sequence ID" value="NZ_CP043474.1"/>
</dbReference>
<dbReference type="Pfam" id="PF00588">
    <property type="entry name" value="SpoU_methylase"/>
    <property type="match status" value="1"/>
</dbReference>
<evidence type="ECO:0000313" key="7">
    <source>
        <dbReference type="Proteomes" id="UP000178953"/>
    </source>
</evidence>
<evidence type="ECO:0000256" key="4">
    <source>
        <dbReference type="ARBA" id="ARBA00022691"/>
    </source>
</evidence>
<dbReference type="Proteomes" id="UP000178953">
    <property type="component" value="Unassembled WGS sequence"/>
</dbReference>
<dbReference type="GO" id="GO:0006396">
    <property type="term" value="P:RNA processing"/>
    <property type="evidence" value="ECO:0007669"/>
    <property type="project" value="InterPro"/>
</dbReference>
<dbReference type="Pfam" id="PF22435">
    <property type="entry name" value="MRM3-like_sub_bind"/>
    <property type="match status" value="1"/>
</dbReference>
<dbReference type="GO" id="GO:0032259">
    <property type="term" value="P:methylation"/>
    <property type="evidence" value="ECO:0007669"/>
    <property type="project" value="UniProtKB-KW"/>
</dbReference>
<dbReference type="EMBL" id="MCHX01000062">
    <property type="protein sequence ID" value="OFJ51565.1"/>
    <property type="molecule type" value="Genomic_DNA"/>
</dbReference>
<dbReference type="PANTHER" id="PTHR43191">
    <property type="entry name" value="RRNA METHYLTRANSFERASE 3"/>
    <property type="match status" value="1"/>
</dbReference>
<evidence type="ECO:0000256" key="2">
    <source>
        <dbReference type="ARBA" id="ARBA00022603"/>
    </source>
</evidence>
<dbReference type="GO" id="GO:0003723">
    <property type="term" value="F:RNA binding"/>
    <property type="evidence" value="ECO:0007669"/>
    <property type="project" value="InterPro"/>
</dbReference>
<dbReference type="GO" id="GO:0005737">
    <property type="term" value="C:cytoplasm"/>
    <property type="evidence" value="ECO:0007669"/>
    <property type="project" value="UniProtKB-ARBA"/>
</dbReference>
<dbReference type="InterPro" id="IPR029064">
    <property type="entry name" value="Ribosomal_eL30-like_sf"/>
</dbReference>
<proteinExistence type="inferred from homology"/>
<dbReference type="InterPro" id="IPR013123">
    <property type="entry name" value="SpoU_subst-bd"/>
</dbReference>
<organism evidence="6 7">
    <name type="scientific">Mycolicibacterium grossiae</name>
    <dbReference type="NCBI Taxonomy" id="1552759"/>
    <lineage>
        <taxon>Bacteria</taxon>
        <taxon>Bacillati</taxon>
        <taxon>Actinomycetota</taxon>
        <taxon>Actinomycetes</taxon>
        <taxon>Mycobacteriales</taxon>
        <taxon>Mycobacteriaceae</taxon>
        <taxon>Mycolicibacterium</taxon>
    </lineage>
</organism>
<keyword evidence="7" id="KW-1185">Reference proteome</keyword>
<dbReference type="PANTHER" id="PTHR43191:SF2">
    <property type="entry name" value="RRNA METHYLTRANSFERASE 3, MITOCHONDRIAL"/>
    <property type="match status" value="1"/>
</dbReference>
<accession>A0A1E8PZ27</accession>
<evidence type="ECO:0000313" key="6">
    <source>
        <dbReference type="EMBL" id="OFJ51565.1"/>
    </source>
</evidence>
<dbReference type="CDD" id="cd18095">
    <property type="entry name" value="SpoU-like_rRNA-MTase"/>
    <property type="match status" value="1"/>
</dbReference>
<gene>
    <name evidence="6" type="ORF">BEL07_22045</name>
</gene>
<comment type="similarity">
    <text evidence="1">Belongs to the class IV-like SAM-binding methyltransferase superfamily. RNA methyltransferase TrmH family.</text>
</comment>
<keyword evidence="4" id="KW-0949">S-adenosyl-L-methionine</keyword>
<dbReference type="AlphaFoldDB" id="A0A1E8PZ27"/>
<sequence length="245" mass="24735">MAAAVKLLRPAGRKRAGRFLVEGPNLIEAALRRGLVLEAYATATAADRFADLLAGVDVVVVTDKAARTLSDTVTPVGLVAVCTVPELTLADALAAPSLVAVAVGTSDPGNAGTLIRLADAMGADAFILAGDSVDPYNPKCLRASAGSIFSVPVLAAADPVALIAELVHAELVVMATTLDGETSLDEVNLDVPTAWLFGSEAHGIPADVAAAADVRVRIPMAGGAESLNVAAAAAICLYASSRASR</sequence>
<keyword evidence="3 6" id="KW-0808">Transferase</keyword>
<dbReference type="Gene3D" id="3.30.1330.30">
    <property type="match status" value="1"/>
</dbReference>
<comment type="caution">
    <text evidence="6">The sequence shown here is derived from an EMBL/GenBank/DDBJ whole genome shotgun (WGS) entry which is preliminary data.</text>
</comment>
<feature type="domain" description="RNA 2-O ribose methyltransferase substrate binding" evidence="5">
    <location>
        <begin position="20"/>
        <end position="88"/>
    </location>
</feature>
<protein>
    <submittedName>
        <fullName evidence="6">RNA methyltransferase</fullName>
    </submittedName>
</protein>
<name>A0A1E8PZ27_9MYCO</name>
<dbReference type="Gene3D" id="3.40.1280.10">
    <property type="match status" value="1"/>
</dbReference>
<evidence type="ECO:0000259" key="5">
    <source>
        <dbReference type="SMART" id="SM00967"/>
    </source>
</evidence>
<dbReference type="InterPro" id="IPR029026">
    <property type="entry name" value="tRNA_m1G_MTases_N"/>
</dbReference>
<dbReference type="InterPro" id="IPR051259">
    <property type="entry name" value="rRNA_Methyltransferase"/>
</dbReference>
<dbReference type="InterPro" id="IPR029028">
    <property type="entry name" value="Alpha/beta_knot_MTases"/>
</dbReference>
<dbReference type="GO" id="GO:0008173">
    <property type="term" value="F:RNA methyltransferase activity"/>
    <property type="evidence" value="ECO:0007669"/>
    <property type="project" value="InterPro"/>
</dbReference>
<dbReference type="SUPFAM" id="SSF75217">
    <property type="entry name" value="alpha/beta knot"/>
    <property type="match status" value="1"/>
</dbReference>
<dbReference type="InterPro" id="IPR053888">
    <property type="entry name" value="MRM3-like_sub_bind"/>
</dbReference>
<dbReference type="SMART" id="SM00967">
    <property type="entry name" value="SpoU_sub_bind"/>
    <property type="match status" value="1"/>
</dbReference>
<reference evidence="6 7" key="1">
    <citation type="submission" date="2016-09" db="EMBL/GenBank/DDBJ databases">
        <title>genome sequence of Mycobacterium sp. 739 SCH.</title>
        <authorList>
            <person name="Greninger A.L."/>
            <person name="Qin X."/>
            <person name="Jerome K."/>
            <person name="Vora S."/>
            <person name="Quinn K."/>
        </authorList>
    </citation>
    <scope>NUCLEOTIDE SEQUENCE [LARGE SCALE GENOMIC DNA]</scope>
    <source>
        <strain evidence="6 7">SCH</strain>
    </source>
</reference>
<dbReference type="OrthoDB" id="9794400at2"/>
<dbReference type="SUPFAM" id="SSF55315">
    <property type="entry name" value="L30e-like"/>
    <property type="match status" value="1"/>
</dbReference>